<dbReference type="GO" id="GO:0015628">
    <property type="term" value="P:protein secretion by the type II secretion system"/>
    <property type="evidence" value="ECO:0007669"/>
    <property type="project" value="InterPro"/>
</dbReference>
<feature type="transmembrane region" description="Helical" evidence="11">
    <location>
        <begin position="21"/>
        <end position="42"/>
    </location>
</feature>
<evidence type="ECO:0000313" key="13">
    <source>
        <dbReference type="EMBL" id="SDK80243.1"/>
    </source>
</evidence>
<dbReference type="EMBL" id="FNFH01000009">
    <property type="protein sequence ID" value="SDK80243.1"/>
    <property type="molecule type" value="Genomic_DNA"/>
</dbReference>
<dbReference type="NCBIfam" id="TIGR02532">
    <property type="entry name" value="IV_pilin_GFxxxE"/>
    <property type="match status" value="1"/>
</dbReference>
<evidence type="ECO:0000256" key="3">
    <source>
        <dbReference type="ARBA" id="ARBA00022475"/>
    </source>
</evidence>
<evidence type="ECO:0000256" key="10">
    <source>
        <dbReference type="ARBA" id="ARBA00030775"/>
    </source>
</evidence>
<dbReference type="Proteomes" id="UP000199305">
    <property type="component" value="Unassembled WGS sequence"/>
</dbReference>
<evidence type="ECO:0000256" key="11">
    <source>
        <dbReference type="SAM" id="Phobius"/>
    </source>
</evidence>
<evidence type="ECO:0000256" key="7">
    <source>
        <dbReference type="ARBA" id="ARBA00022989"/>
    </source>
</evidence>
<organism evidence="13 14">
    <name type="scientific">Microbulbifer yueqingensis</name>
    <dbReference type="NCBI Taxonomy" id="658219"/>
    <lineage>
        <taxon>Bacteria</taxon>
        <taxon>Pseudomonadati</taxon>
        <taxon>Pseudomonadota</taxon>
        <taxon>Gammaproteobacteria</taxon>
        <taxon>Cellvibrionales</taxon>
        <taxon>Microbulbiferaceae</taxon>
        <taxon>Microbulbifer</taxon>
    </lineage>
</organism>
<evidence type="ECO:0000256" key="9">
    <source>
        <dbReference type="ARBA" id="ARBA00025772"/>
    </source>
</evidence>
<dbReference type="OrthoDB" id="6039229at2"/>
<dbReference type="Gene3D" id="3.55.40.10">
    <property type="entry name" value="minor pseudopilin epsh domain"/>
    <property type="match status" value="1"/>
</dbReference>
<accession>A0A1G9EW10</accession>
<dbReference type="InterPro" id="IPR012902">
    <property type="entry name" value="N_methyl_site"/>
</dbReference>
<comment type="subcellular location">
    <subcellularLocation>
        <location evidence="1">Cell inner membrane</location>
        <topology evidence="1">Single-pass membrane protein</topology>
    </subcellularLocation>
</comment>
<dbReference type="InterPro" id="IPR045584">
    <property type="entry name" value="Pilin-like"/>
</dbReference>
<keyword evidence="5" id="KW-0997">Cell inner membrane</keyword>
<comment type="similarity">
    <text evidence="9">Belongs to the GSP H family.</text>
</comment>
<keyword evidence="3" id="KW-1003">Cell membrane</keyword>
<keyword evidence="4" id="KW-0488">Methylation</keyword>
<evidence type="ECO:0000256" key="1">
    <source>
        <dbReference type="ARBA" id="ARBA00004377"/>
    </source>
</evidence>
<dbReference type="SUPFAM" id="SSF54523">
    <property type="entry name" value="Pili subunits"/>
    <property type="match status" value="1"/>
</dbReference>
<dbReference type="STRING" id="658219.SAMN05216212_3254"/>
<evidence type="ECO:0000256" key="8">
    <source>
        <dbReference type="ARBA" id="ARBA00023136"/>
    </source>
</evidence>
<keyword evidence="14" id="KW-1185">Reference proteome</keyword>
<dbReference type="InterPro" id="IPR022346">
    <property type="entry name" value="T2SS_GspH"/>
</dbReference>
<dbReference type="GO" id="GO:0005886">
    <property type="term" value="C:plasma membrane"/>
    <property type="evidence" value="ECO:0007669"/>
    <property type="project" value="UniProtKB-SubCell"/>
</dbReference>
<dbReference type="RefSeq" id="WP_091517098.1">
    <property type="nucleotide sequence ID" value="NZ_FNFH01000009.1"/>
</dbReference>
<dbReference type="AlphaFoldDB" id="A0A1G9EW10"/>
<evidence type="ECO:0000256" key="6">
    <source>
        <dbReference type="ARBA" id="ARBA00022692"/>
    </source>
</evidence>
<evidence type="ECO:0000256" key="2">
    <source>
        <dbReference type="ARBA" id="ARBA00021549"/>
    </source>
</evidence>
<name>A0A1G9EW10_9GAMM</name>
<evidence type="ECO:0000313" key="14">
    <source>
        <dbReference type="Proteomes" id="UP000199305"/>
    </source>
</evidence>
<evidence type="ECO:0000256" key="5">
    <source>
        <dbReference type="ARBA" id="ARBA00022519"/>
    </source>
</evidence>
<dbReference type="PROSITE" id="PS00409">
    <property type="entry name" value="PROKAR_NTER_METHYL"/>
    <property type="match status" value="1"/>
</dbReference>
<protein>
    <recommendedName>
        <fullName evidence="2">Type II secretion system protein H</fullName>
    </recommendedName>
    <alternativeName>
        <fullName evidence="10">General secretion pathway protein H</fullName>
    </alternativeName>
</protein>
<gene>
    <name evidence="13" type="ORF">SAMN05216212_3254</name>
</gene>
<proteinExistence type="inferred from homology"/>
<keyword evidence="6 11" id="KW-0812">Transmembrane</keyword>
<dbReference type="Pfam" id="PF12019">
    <property type="entry name" value="GspH"/>
    <property type="match status" value="1"/>
</dbReference>
<feature type="domain" description="General secretion pathway GspH" evidence="12">
    <location>
        <begin position="56"/>
        <end position="178"/>
    </location>
</feature>
<keyword evidence="8 11" id="KW-0472">Membrane</keyword>
<sequence length="187" mass="19356">MLCIQARKVPVMAREQRGFTLIELMVTIAVLAILVSIAGPSFTSMINNNRSAAVGEELAGAFNYARSEAVKRGDRVSICASSDGATCSAAGTWSQGWIVFTDSAATDIATTPVVNAVLRRWEAPGGDAAIAVTQTAATNFVRYTRLGTLGRANQVTVTSSVSGCTGNAARTITIGPAGLINVARSAC</sequence>
<evidence type="ECO:0000256" key="4">
    <source>
        <dbReference type="ARBA" id="ARBA00022481"/>
    </source>
</evidence>
<evidence type="ECO:0000259" key="12">
    <source>
        <dbReference type="Pfam" id="PF12019"/>
    </source>
</evidence>
<dbReference type="GO" id="GO:0015627">
    <property type="term" value="C:type II protein secretion system complex"/>
    <property type="evidence" value="ECO:0007669"/>
    <property type="project" value="InterPro"/>
</dbReference>
<dbReference type="Pfam" id="PF07963">
    <property type="entry name" value="N_methyl"/>
    <property type="match status" value="1"/>
</dbReference>
<keyword evidence="7 11" id="KW-1133">Transmembrane helix</keyword>
<reference evidence="14" key="1">
    <citation type="submission" date="2016-10" db="EMBL/GenBank/DDBJ databases">
        <authorList>
            <person name="Varghese N."/>
            <person name="Submissions S."/>
        </authorList>
    </citation>
    <scope>NUCLEOTIDE SEQUENCE [LARGE SCALE GENOMIC DNA]</scope>
    <source>
        <strain evidence="14">CGMCC 1.10658</strain>
    </source>
</reference>